<dbReference type="EMBL" id="BMLI01000002">
    <property type="protein sequence ID" value="GGN02565.1"/>
    <property type="molecule type" value="Genomic_DNA"/>
</dbReference>
<organism evidence="1 2">
    <name type="scientific">Dyadobacter beijingensis</name>
    <dbReference type="NCBI Taxonomy" id="365489"/>
    <lineage>
        <taxon>Bacteria</taxon>
        <taxon>Pseudomonadati</taxon>
        <taxon>Bacteroidota</taxon>
        <taxon>Cytophagia</taxon>
        <taxon>Cytophagales</taxon>
        <taxon>Spirosomataceae</taxon>
        <taxon>Dyadobacter</taxon>
    </lineage>
</organism>
<dbReference type="Pfam" id="PF09962">
    <property type="entry name" value="DUF2196"/>
    <property type="match status" value="1"/>
</dbReference>
<reference evidence="2" key="1">
    <citation type="journal article" date="2019" name="Int. J. Syst. Evol. Microbiol.">
        <title>The Global Catalogue of Microorganisms (GCM) 10K type strain sequencing project: providing services to taxonomists for standard genome sequencing and annotation.</title>
        <authorList>
            <consortium name="The Broad Institute Genomics Platform"/>
            <consortium name="The Broad Institute Genome Sequencing Center for Infectious Disease"/>
            <person name="Wu L."/>
            <person name="Ma J."/>
        </authorList>
    </citation>
    <scope>NUCLEOTIDE SEQUENCE [LARGE SCALE GENOMIC DNA]</scope>
    <source>
        <strain evidence="2">CGMCC 1.6375</strain>
    </source>
</reference>
<proteinExistence type="predicted"/>
<dbReference type="PANTHER" id="PTHR40069:SF1">
    <property type="entry name" value="YWBE PROTEIN"/>
    <property type="match status" value="1"/>
</dbReference>
<dbReference type="Proteomes" id="UP000632339">
    <property type="component" value="Unassembled WGS sequence"/>
</dbReference>
<sequence>MSSLSGTERKNIAPGLSVSIVLKKDQRSGKLTQGIVKDILTKAPVHTHGIKVRLESGEIGRVKVIGAED</sequence>
<evidence type="ECO:0000313" key="1">
    <source>
        <dbReference type="EMBL" id="GGN02565.1"/>
    </source>
</evidence>
<dbReference type="NCBIfam" id="TIGR03833">
    <property type="entry name" value="YwbE family protein"/>
    <property type="match status" value="1"/>
</dbReference>
<protein>
    <recommendedName>
        <fullName evidence="3">YwbE family protein</fullName>
    </recommendedName>
</protein>
<comment type="caution">
    <text evidence="1">The sequence shown here is derived from an EMBL/GenBank/DDBJ whole genome shotgun (WGS) entry which is preliminary data.</text>
</comment>
<name>A0ABQ2I770_9BACT</name>
<keyword evidence="2" id="KW-1185">Reference proteome</keyword>
<dbReference type="InterPro" id="IPR019240">
    <property type="entry name" value="DUF2196"/>
</dbReference>
<dbReference type="PANTHER" id="PTHR40069">
    <property type="entry name" value="YWBE PROTEIN"/>
    <property type="match status" value="1"/>
</dbReference>
<evidence type="ECO:0000313" key="2">
    <source>
        <dbReference type="Proteomes" id="UP000632339"/>
    </source>
</evidence>
<gene>
    <name evidence="1" type="ORF">GCM10010967_41550</name>
</gene>
<evidence type="ECO:0008006" key="3">
    <source>
        <dbReference type="Google" id="ProtNLM"/>
    </source>
</evidence>
<accession>A0ABQ2I770</accession>